<reference evidence="5 6" key="1">
    <citation type="submission" date="2023-04" db="EMBL/GenBank/DDBJ databases">
        <title>Complete genome sequence of Alisedimentitalea scapharcae.</title>
        <authorList>
            <person name="Rong J.-C."/>
            <person name="Yi M.-L."/>
            <person name="Zhao Q."/>
        </authorList>
    </citation>
    <scope>NUCLEOTIDE SEQUENCE [LARGE SCALE GENOMIC DNA]</scope>
    <source>
        <strain evidence="5 6">KCTC 42119</strain>
    </source>
</reference>
<dbReference type="Pfam" id="PF12833">
    <property type="entry name" value="HTH_18"/>
    <property type="match status" value="1"/>
</dbReference>
<dbReference type="InterPro" id="IPR018060">
    <property type="entry name" value="HTH_AraC"/>
</dbReference>
<protein>
    <submittedName>
        <fullName evidence="5">Helix-turn-helix domain-containing protein</fullName>
    </submittedName>
</protein>
<name>A0ABZ2XPK4_9RHOB</name>
<feature type="domain" description="HTH araC/xylS-type" evidence="4">
    <location>
        <begin position="214"/>
        <end position="315"/>
    </location>
</feature>
<evidence type="ECO:0000313" key="6">
    <source>
        <dbReference type="Proteomes" id="UP001623232"/>
    </source>
</evidence>
<gene>
    <name evidence="5" type="ORF">QEZ52_11870</name>
</gene>
<dbReference type="PANTHER" id="PTHR43280">
    <property type="entry name" value="ARAC-FAMILY TRANSCRIPTIONAL REGULATOR"/>
    <property type="match status" value="1"/>
</dbReference>
<keyword evidence="2" id="KW-0238">DNA-binding</keyword>
<proteinExistence type="predicted"/>
<dbReference type="SUPFAM" id="SSF46689">
    <property type="entry name" value="Homeodomain-like"/>
    <property type="match status" value="1"/>
</dbReference>
<keyword evidence="1" id="KW-0805">Transcription regulation</keyword>
<dbReference type="Proteomes" id="UP001623232">
    <property type="component" value="Chromosome"/>
</dbReference>
<keyword evidence="6" id="KW-1185">Reference proteome</keyword>
<evidence type="ECO:0000259" key="4">
    <source>
        <dbReference type="PROSITE" id="PS01124"/>
    </source>
</evidence>
<sequence length="318" mass="35972">MEAGDHLNQLKRISLRLSRFEDFRYAIPGWRGEFTLLSKGAFEGKLEVAQMPHLRAFVAETNSSLLTKGPAEENSVTIIPITRCSQATRWQGRQLELGDILIRGTGIEYHNCTESCAQIEALIVGKRVLQNAMQILSYGELDIDLETWTVLHTNPEGAMLIQRQIQMLCHGAISHLSQADTEARILRCLVEALQKTQLKSEHTIANEKRNKLVASVIEYMHANISAPLTALDLCKKFHVSDRLLRHAFHEHYGMGPIAFLNATRINHVKKCLAYSSPYDVLVTDVLRAHGVKRPGSFSRKYFDYFGEKPSETLGIRKY</sequence>
<evidence type="ECO:0000256" key="2">
    <source>
        <dbReference type="ARBA" id="ARBA00023125"/>
    </source>
</evidence>
<dbReference type="SMART" id="SM00342">
    <property type="entry name" value="HTH_ARAC"/>
    <property type="match status" value="1"/>
</dbReference>
<keyword evidence="3" id="KW-0804">Transcription</keyword>
<dbReference type="InterPro" id="IPR009057">
    <property type="entry name" value="Homeodomain-like_sf"/>
</dbReference>
<dbReference type="Gene3D" id="1.10.10.60">
    <property type="entry name" value="Homeodomain-like"/>
    <property type="match status" value="1"/>
</dbReference>
<evidence type="ECO:0000313" key="5">
    <source>
        <dbReference type="EMBL" id="WZK87322.1"/>
    </source>
</evidence>
<evidence type="ECO:0000256" key="3">
    <source>
        <dbReference type="ARBA" id="ARBA00023163"/>
    </source>
</evidence>
<dbReference type="PROSITE" id="PS01124">
    <property type="entry name" value="HTH_ARAC_FAMILY_2"/>
    <property type="match status" value="1"/>
</dbReference>
<accession>A0ABZ2XPK4</accession>
<dbReference type="RefSeq" id="WP_406644561.1">
    <property type="nucleotide sequence ID" value="NZ_CP123584.1"/>
</dbReference>
<dbReference type="EMBL" id="CP123584">
    <property type="protein sequence ID" value="WZK87322.1"/>
    <property type="molecule type" value="Genomic_DNA"/>
</dbReference>
<evidence type="ECO:0000256" key="1">
    <source>
        <dbReference type="ARBA" id="ARBA00023015"/>
    </source>
</evidence>
<organism evidence="5 6">
    <name type="scientific">Aliisedimentitalea scapharcae</name>
    <dbReference type="NCBI Taxonomy" id="1524259"/>
    <lineage>
        <taxon>Bacteria</taxon>
        <taxon>Pseudomonadati</taxon>
        <taxon>Pseudomonadota</taxon>
        <taxon>Alphaproteobacteria</taxon>
        <taxon>Rhodobacterales</taxon>
        <taxon>Roseobacteraceae</taxon>
        <taxon>Aliisedimentitalea</taxon>
    </lineage>
</organism>
<dbReference type="PANTHER" id="PTHR43280:SF2">
    <property type="entry name" value="HTH-TYPE TRANSCRIPTIONAL REGULATOR EXSA"/>
    <property type="match status" value="1"/>
</dbReference>